<feature type="transmembrane region" description="Helical" evidence="1">
    <location>
        <begin position="126"/>
        <end position="144"/>
    </location>
</feature>
<dbReference type="Proteomes" id="UP000270530">
    <property type="component" value="Chromosome"/>
</dbReference>
<keyword evidence="1" id="KW-1133">Transmembrane helix</keyword>
<protein>
    <submittedName>
        <fullName evidence="2">Putative membrane protein</fullName>
    </submittedName>
</protein>
<dbReference type="InterPro" id="IPR005325">
    <property type="entry name" value="DUF308_memb"/>
</dbReference>
<dbReference type="Pfam" id="PF03729">
    <property type="entry name" value="DUF308"/>
    <property type="match status" value="1"/>
</dbReference>
<keyword evidence="1" id="KW-0472">Membrane</keyword>
<feature type="transmembrane region" description="Helical" evidence="1">
    <location>
        <begin position="93"/>
        <end position="114"/>
    </location>
</feature>
<dbReference type="AlphaFoldDB" id="A0A2Z6E8I7"/>
<dbReference type="RefSeq" id="WP_126539131.1">
    <property type="nucleotide sequence ID" value="NZ_AP018560.1"/>
</dbReference>
<dbReference type="PANTHER" id="PTHR34989">
    <property type="entry name" value="PROTEIN HDED"/>
    <property type="match status" value="1"/>
</dbReference>
<feature type="transmembrane region" description="Helical" evidence="1">
    <location>
        <begin position="150"/>
        <end position="173"/>
    </location>
</feature>
<gene>
    <name evidence="2" type="ORF">ALSL_2212</name>
</gene>
<dbReference type="EMBL" id="AP018560">
    <property type="protein sequence ID" value="BBD80838.1"/>
    <property type="molecule type" value="Genomic_DNA"/>
</dbReference>
<feature type="transmembrane region" description="Helical" evidence="1">
    <location>
        <begin position="12"/>
        <end position="31"/>
    </location>
</feature>
<dbReference type="InterPro" id="IPR052712">
    <property type="entry name" value="Acid_resist_chaperone_HdeD"/>
</dbReference>
<dbReference type="PANTHER" id="PTHR34989:SF1">
    <property type="entry name" value="PROTEIN HDED"/>
    <property type="match status" value="1"/>
</dbReference>
<keyword evidence="1" id="KW-0812">Transmembrane</keyword>
<dbReference type="GO" id="GO:0005886">
    <property type="term" value="C:plasma membrane"/>
    <property type="evidence" value="ECO:0007669"/>
    <property type="project" value="TreeGrafter"/>
</dbReference>
<proteinExistence type="predicted"/>
<dbReference type="OrthoDB" id="193343at2"/>
<reference evidence="3" key="2">
    <citation type="submission" date="2018-06" db="EMBL/GenBank/DDBJ databases">
        <title>Genome sequence of Rhodanobacteraceae bacterium strain Dysh456.</title>
        <authorList>
            <person name="Fukui M."/>
        </authorList>
    </citation>
    <scope>NUCLEOTIDE SEQUENCE [LARGE SCALE GENOMIC DNA]</scope>
    <source>
        <strain evidence="3">Dysh456</strain>
    </source>
</reference>
<evidence type="ECO:0000256" key="1">
    <source>
        <dbReference type="SAM" id="Phobius"/>
    </source>
</evidence>
<feature type="transmembrane region" description="Helical" evidence="1">
    <location>
        <begin position="37"/>
        <end position="60"/>
    </location>
</feature>
<keyword evidence="3" id="KW-1185">Reference proteome</keyword>
<name>A0A2Z6E8I7_9GAMM</name>
<evidence type="ECO:0000313" key="2">
    <source>
        <dbReference type="EMBL" id="BBD80838.1"/>
    </source>
</evidence>
<accession>A0A2Z6E8I7</accession>
<dbReference type="KEGG" id="rbd:ALSL_2212"/>
<feature type="transmembrane region" description="Helical" evidence="1">
    <location>
        <begin position="69"/>
        <end position="87"/>
    </location>
</feature>
<reference evidence="3" key="1">
    <citation type="submission" date="2018-04" db="EMBL/GenBank/DDBJ databases">
        <authorList>
            <person name="Watanabe M."/>
            <person name="Kojima H."/>
        </authorList>
    </citation>
    <scope>NUCLEOTIDE SEQUENCE [LARGE SCALE GENOMIC DNA]</scope>
    <source>
        <strain evidence="3">Dysh456</strain>
    </source>
</reference>
<evidence type="ECO:0000313" key="3">
    <source>
        <dbReference type="Proteomes" id="UP000270530"/>
    </source>
</evidence>
<sequence length="182" mass="19459">MNAVFGQLGRHWWVFVLYGVVAVIFGVFAMLRPLAAAIGLAWACGVMALAETVISVFALFDRQAGVSKGWLVLYAIASLIFGLLAVSNPFATAGALLMLLAAWLLVSGVYRIVFAIRVRKEIEGEWLVALSGVLAIVLGVLFVLSPLAGLLVTAIWIGAASLVYGILQIVAGFKLRQLRQSL</sequence>
<organism evidence="2 3">
    <name type="scientific">Aerosticca soli</name>
    <dbReference type="NCBI Taxonomy" id="2010829"/>
    <lineage>
        <taxon>Bacteria</taxon>
        <taxon>Pseudomonadati</taxon>
        <taxon>Pseudomonadota</taxon>
        <taxon>Gammaproteobacteria</taxon>
        <taxon>Lysobacterales</taxon>
        <taxon>Rhodanobacteraceae</taxon>
        <taxon>Aerosticca</taxon>
    </lineage>
</organism>